<reference evidence="1 2" key="1">
    <citation type="submission" date="2013-11" db="EMBL/GenBank/DDBJ databases">
        <title>Single cell genomics of uncultured Tannerella BU063 (oral taxon 286).</title>
        <authorList>
            <person name="Beall C.J."/>
            <person name="Campbell A.G."/>
            <person name="Griffen A.L."/>
            <person name="Podar M."/>
            <person name="Leys E.J."/>
        </authorList>
    </citation>
    <scope>NUCLEOTIDE SEQUENCE [LARGE SCALE GENOMIC DNA]</scope>
    <source>
        <strain evidence="1">Cell 2</strain>
    </source>
</reference>
<dbReference type="PATRIC" id="fig|1411148.3.peg.272"/>
<organism evidence="1 2">
    <name type="scientific">Tannerella sp. oral taxon BU063 isolate Cell 2</name>
    <dbReference type="NCBI Taxonomy" id="1411148"/>
    <lineage>
        <taxon>Bacteria</taxon>
        <taxon>Pseudomonadati</taxon>
        <taxon>Bacteroidota</taxon>
        <taxon>Bacteroidia</taxon>
        <taxon>Bacteroidales</taxon>
        <taxon>Tannerellaceae</taxon>
        <taxon>Tannerella</taxon>
    </lineage>
</organism>
<accession>W2C8G0</accession>
<name>W2C8G0_9BACT</name>
<sequence>MNKELFIALCDRIGQCVPEIRFIDFDRGQLSASSERPPVEWPCCLLSIDYTNCRDLAVEVNTQLVMADITLRVAFPPAGETHNHAPEKVRDMALQMLDTVEKLHDALQGETLGDTVSALSRSRATMQTRSNKIVVFNLTYSTTFQEVK</sequence>
<dbReference type="Proteomes" id="UP000018837">
    <property type="component" value="Unassembled WGS sequence"/>
</dbReference>
<protein>
    <submittedName>
        <fullName evidence="1">Uncharacterized protein</fullName>
    </submittedName>
</protein>
<proteinExistence type="predicted"/>
<evidence type="ECO:0000313" key="2">
    <source>
        <dbReference type="Proteomes" id="UP000018837"/>
    </source>
</evidence>
<gene>
    <name evidence="1" type="ORF">N425_02510</name>
</gene>
<dbReference type="EMBL" id="AYUF01000299">
    <property type="protein sequence ID" value="ETK02782.1"/>
    <property type="molecule type" value="Genomic_DNA"/>
</dbReference>
<evidence type="ECO:0000313" key="1">
    <source>
        <dbReference type="EMBL" id="ETK02782.1"/>
    </source>
</evidence>
<dbReference type="AlphaFoldDB" id="W2C8G0"/>
<comment type="caution">
    <text evidence="1">The sequence shown here is derived from an EMBL/GenBank/DDBJ whole genome shotgun (WGS) entry which is preliminary data.</text>
</comment>